<accession>A0A3D9QZX0</accession>
<dbReference type="InterPro" id="IPR032480">
    <property type="entry name" value="DUF5057"/>
</dbReference>
<dbReference type="Gene3D" id="2.80.10.50">
    <property type="match status" value="1"/>
</dbReference>
<organism evidence="2 3">
    <name type="scientific">Paenibacillus taihuensis</name>
    <dbReference type="NCBI Taxonomy" id="1156355"/>
    <lineage>
        <taxon>Bacteria</taxon>
        <taxon>Bacillati</taxon>
        <taxon>Bacillota</taxon>
        <taxon>Bacilli</taxon>
        <taxon>Bacillales</taxon>
        <taxon>Paenibacillaceae</taxon>
        <taxon>Paenibacillus</taxon>
    </lineage>
</organism>
<feature type="domain" description="BIG2" evidence="1">
    <location>
        <begin position="1149"/>
        <end position="1237"/>
    </location>
</feature>
<proteinExistence type="predicted"/>
<dbReference type="OrthoDB" id="38701at2"/>
<gene>
    <name evidence="2" type="ORF">A8990_14813</name>
</gene>
<name>A0A3D9QZX0_9BACL</name>
<dbReference type="Proteomes" id="UP000256304">
    <property type="component" value="Unassembled WGS sequence"/>
</dbReference>
<dbReference type="RefSeq" id="WP_116192157.1">
    <property type="nucleotide sequence ID" value="NZ_QTTN01000048.1"/>
</dbReference>
<dbReference type="SMART" id="SM00635">
    <property type="entry name" value="BID_2"/>
    <property type="match status" value="3"/>
</dbReference>
<comment type="caution">
    <text evidence="2">The sequence shown here is derived from an EMBL/GenBank/DDBJ whole genome shotgun (WGS) entry which is preliminary data.</text>
</comment>
<dbReference type="InterPro" id="IPR008999">
    <property type="entry name" value="Actin-crosslinking"/>
</dbReference>
<dbReference type="Gene3D" id="2.60.40.1080">
    <property type="match status" value="4"/>
</dbReference>
<feature type="domain" description="BIG2" evidence="1">
    <location>
        <begin position="961"/>
        <end position="1043"/>
    </location>
</feature>
<evidence type="ECO:0000313" key="3">
    <source>
        <dbReference type="Proteomes" id="UP000256304"/>
    </source>
</evidence>
<dbReference type="InterPro" id="IPR008964">
    <property type="entry name" value="Invasin/intimin_cell_adhesion"/>
</dbReference>
<keyword evidence="3" id="KW-1185">Reference proteome</keyword>
<dbReference type="EMBL" id="QTTN01000048">
    <property type="protein sequence ID" value="REE66677.1"/>
    <property type="molecule type" value="Genomic_DNA"/>
</dbReference>
<dbReference type="CDD" id="cd00257">
    <property type="entry name" value="beta-trefoil_FSCN-like"/>
    <property type="match status" value="1"/>
</dbReference>
<dbReference type="SUPFAM" id="SSF50405">
    <property type="entry name" value="Actin-crosslinking proteins"/>
    <property type="match status" value="1"/>
</dbReference>
<evidence type="ECO:0000259" key="1">
    <source>
        <dbReference type="SMART" id="SM00635"/>
    </source>
</evidence>
<dbReference type="SUPFAM" id="SSF49373">
    <property type="entry name" value="Invasin/intimin cell-adhesion fragments"/>
    <property type="match status" value="2"/>
</dbReference>
<dbReference type="Pfam" id="PF16480">
    <property type="entry name" value="DUF5057"/>
    <property type="match status" value="1"/>
</dbReference>
<protein>
    <submittedName>
        <fullName evidence="2">Ig-like protein group 2</fullName>
    </submittedName>
</protein>
<reference evidence="2 3" key="1">
    <citation type="submission" date="2018-08" db="EMBL/GenBank/DDBJ databases">
        <title>Genomic Encyclopedia of Type Strains, Phase III (KMG-III): the genomes of soil and plant-associated and newly described type strains.</title>
        <authorList>
            <person name="Whitman W."/>
        </authorList>
    </citation>
    <scope>NUCLEOTIDE SEQUENCE [LARGE SCALE GENOMIC DNA]</scope>
    <source>
        <strain evidence="2 3">CGMCC 1.10966</strain>
    </source>
</reference>
<feature type="domain" description="BIG2" evidence="1">
    <location>
        <begin position="1330"/>
        <end position="1413"/>
    </location>
</feature>
<dbReference type="InterPro" id="IPR003343">
    <property type="entry name" value="Big_2"/>
</dbReference>
<sequence>MSAKMRKLIVRLVLVCMVCALIAIPEFRGKAYADSTVYYAIKAGTNKFLTVGSGNVLTASTTSSGTAAEQFELISNSDNTYSIKSKLTGKYVTASSTSSPLQATSTTIGSLQKFKKSNDYLIATINKNDKYVFVDEDNGSKLYASKNKSSDATKLYFSKDVTKLLEITDSGDSDLQDELGSLPNVSIDTVSMKRFVALRGDLDGSYDAIYIGKGNYNPNRVALTTTSNRDAAHATKNLENDITMLKAKEIVNQFILKGQLVLLYSDSSSKSGLLYQGTIVNSKFVASHGNLYDTFAPYYTAKRDNVIFLDATGLNNLYSRFSTYTELLHQRPKLVLSNQPTSYLINPSTLYHAGDRLTFGFNVPNYSDFGQGTLTANLYLGLDKAAVFGNNQIVASASVTNQEGEISYTLPKGYSGLFYWKLEIIDQQSKLSSYETGVFRYRDQVTNVRVLQIMANDSDVSSLKKSTNLTQSYLSSTGEYNITITTMKFSEFNASDKSGLNGSYDMLIFGFADSYNANASITDATADVVNNFIKTGQSVMFTHDTVFSSSGTDRNTWINKFQQTTGQIEPWTNLGFGAPSTSTSVQKVNDGLLTQFPFNLDDATPTVATTHNQYFTLDLEDSTVVPWYNITGGSRNDTNDSWNDYYTYSKGNVTYSGTGHTNTGFPDWEQKLFVNTMYRAYMGSNHAPLLTVYNPVDYSAAQDNFIPSYQPINLSFMPEDYDFADRNLTVQTSYTYNNGSGATTKNLDPLTVVSGSTANQVIPNPFTGDGDLTISITVTDKTGAKATKTVPVKIKKISSNLTVQRTITGGAVGSGGEIVMERGTTASLNYSATPKPIANSGSVNASSLKIQGITFNETLPAGLEVVGTLPNGLTKSGDVNSGYTISGTFNTISYSLAADGKNYIASPINFSITVKPTVTGTLPLNRASLAFKDVGQTTSMTLPYDSYTINSIVKVDNLSISVNDLTLVNRRDSTGAMVYDTATVIPTYTPADATPRFSWTSSKPSVASIITTNAGNGFVTAASTGETTITVIDAITGKSASAKVTVLESGLNIIGDDTVSVGSTIDLKRGIVKPNRETEKSIQWSVYNPSDATLSTSTGLQTKLTGLKAGTVTVTVHVETTYVSAIDGSTVTNTYDATKQIKIENPDLKLSGAQTAGVGDKISLTAALLKAFDQTPIADSSIVQNVSWSSSNTSIAKVTADSTGKQLTNELQAKSPGNVTVSVTVILPGGPLTKDLPIVIQDRKPAISGTSVVKAGNSITDLNVTWSGSAGAPSFNYLPEWTISGSHSASITIDPATGKLQTGPNDSGTVTIVMTIHTPAGVDLIATKQIDIVNIVPPQRAELFQGDTMNLADSKVLIILPERLRDSIVTGLQWSSDNSNIVTVTQAGDITGKRKGTATITIYEPKLGMTFKVPVTVTNTDKY</sequence>
<evidence type="ECO:0000313" key="2">
    <source>
        <dbReference type="EMBL" id="REE66677.1"/>
    </source>
</evidence>
<dbReference type="Pfam" id="PF02368">
    <property type="entry name" value="Big_2"/>
    <property type="match status" value="2"/>
</dbReference>